<comment type="caution">
    <text evidence="2">The sequence shown here is derived from an EMBL/GenBank/DDBJ whole genome shotgun (WGS) entry which is preliminary data.</text>
</comment>
<keyword evidence="3" id="KW-1185">Reference proteome</keyword>
<name>A0ABN9TLV3_9DINO</name>
<dbReference type="InterPro" id="IPR036400">
    <property type="entry name" value="Cyt_B5-like_heme/steroid_sf"/>
</dbReference>
<feature type="compositionally biased region" description="Polar residues" evidence="1">
    <location>
        <begin position="1502"/>
        <end position="1511"/>
    </location>
</feature>
<dbReference type="PANTHER" id="PTHR43737">
    <property type="entry name" value="BLL7424 PROTEIN"/>
    <property type="match status" value="1"/>
</dbReference>
<evidence type="ECO:0000313" key="3">
    <source>
        <dbReference type="Proteomes" id="UP001189429"/>
    </source>
</evidence>
<organism evidence="2 3">
    <name type="scientific">Prorocentrum cordatum</name>
    <dbReference type="NCBI Taxonomy" id="2364126"/>
    <lineage>
        <taxon>Eukaryota</taxon>
        <taxon>Sar</taxon>
        <taxon>Alveolata</taxon>
        <taxon>Dinophyceae</taxon>
        <taxon>Prorocentrales</taxon>
        <taxon>Prorocentraceae</taxon>
        <taxon>Prorocentrum</taxon>
    </lineage>
</organism>
<protein>
    <recommendedName>
        <fullName evidence="4">Cytochrome b5 heme-binding domain-containing protein</fullName>
    </recommendedName>
</protein>
<dbReference type="PANTHER" id="PTHR43737:SF1">
    <property type="entry name" value="DUF1501 DOMAIN-CONTAINING PROTEIN"/>
    <property type="match status" value="1"/>
</dbReference>
<evidence type="ECO:0000256" key="1">
    <source>
        <dbReference type="SAM" id="MobiDB-lite"/>
    </source>
</evidence>
<proteinExistence type="predicted"/>
<feature type="non-terminal residue" evidence="2">
    <location>
        <position position="1"/>
    </location>
</feature>
<dbReference type="InterPro" id="IPR014917">
    <property type="entry name" value="DUF1800"/>
</dbReference>
<dbReference type="Gene3D" id="3.10.120.10">
    <property type="entry name" value="Cytochrome b5-like heme/steroid binding domain"/>
    <property type="match status" value="1"/>
</dbReference>
<sequence length="1511" mass="164887">VGAQLAHPVGSHREYYRKRVNSRRVDSPTVGLPRSRCAVGSRWHSYALSVADLGKRINITGNKMYVDNAHRSDIDPTYAGNSLPAPDNCTDRSFTSSKECSFILPSARYRCGRSREGSSWLTEKYCQQTCFDTGNPYTGDDCSPGWPSLEFEGFICLVEEELGGLVALGTTESCDTWVSLGRTGRSQVFLNPGIWFSSSPSDSGATMTFQEVRPGVVTFAQRYGEEPCDLGPFVYHGGQYYLSDARLELLQNDLVSPSGGELTTCRAVPRTFLNEGSCQLRAACGALELEGNQPPATFVLNATTFESFFNLSERYVFSVTGLVDAASPCGRRSRWRELDCSSENCSATAMSATDAAAVASAIALEGGGLRDVYVSCESVEVGAVVASGSSYFMHVHSSEYNVYDFTKWVSAHPGGMDPIKQWASRGFQLEFPSWHPMSRFTDAQSSHLEYIGRLGDTVAFDVLPQGLQAAWTVGYESCGSPGEVANDPSLGHHFSFHTDFPSRNTDNYFEMPFWSIRTDLSKTTVWINMALDADDQLRQRAAWALSQILVTSVSGASAASSSSESWLTYYDIFVRNAFGNYRDILREVTFSPIMGEYLSFRNSRSLDSSGTFPDENYAREIMQLFTIGLWELNLDGTRKTDANGNDVPTYSNDDITSFARVFTGFAEQAPRPNIEDFSPRNFVDPMRLIPDWHDVYPKTDLSGGYLGDGFPLCSDLPTRAFLLEGARYRFVGYAYSGADLLVLSSSSALYASLAQIRLSVELNSSVSCYAEECVVNTLRVVKVGEGYYQYVRPTCVNLYFFNGQSAVEGQINAPGAYQHSSSRRRHTCMDPNAAVAGASCCRGCSNYIPQPRDYDCDNMYEVQPWILSRGCPNISNWDVRKFCQLTCWQHGVPYTGDDCSDGLIQSANVCGYNQERVSFATASRECERLGMHVCEQTTNGSQCGQDGILVWTPNACTVSVEVGEDGRVASQRDAKTKQNPIFVTWANGFPVPGSCPSQCTDSASGCLCPISVDSRAVFSSVPTRSQLLGEASRLRIGAFPPSASATCLAPCDGEVRAYAAGGSASVDSSTVFECDGVYYRNLESVVEVAGHSFRNPPVFALAKEMTGDSVRAEEIFAEVEALLDHLFRHPNLPPFVSYRLIQRMVTSNPTPAYVSAVAQAFSTGVYNGETYSGEYGDLGATFAAIVLHPEARGIMSSTSTGKLREPLIKIMHFLRSMEYVDLRGRQIYTDYLDEIVGQWPFWSPSVFNYYSAEYAPAGLPDGLVAPEFEIFTPPFAIQWLNGMLSLVDSGSLDQCNEGFGLSSRTCNQPEGNLSFSVSSSSTAPTDAFMEVSLLLTGGRISDARAFDAALEASLDGDHLKAAMRTVLMSPEFHTEGDPEPAGERAAALEETPPQPDSYKAMVFLFFNGGADTFNLPVPTCSALYQEYLTVRQKVALSQGQLLGSSADSQNCTTFGVHHALPLRSRPLRAGPAGLRHQPSAAWRPAHHAGGTGGPRRSAPGCSPTSTRSTAV</sequence>
<gene>
    <name evidence="2" type="ORF">PCOR1329_LOCUS40236</name>
</gene>
<dbReference type="SUPFAM" id="SSF55856">
    <property type="entry name" value="Cytochrome b5-like heme/steroid binding domain"/>
    <property type="match status" value="1"/>
</dbReference>
<feature type="region of interest" description="Disordered" evidence="1">
    <location>
        <begin position="1466"/>
        <end position="1511"/>
    </location>
</feature>
<reference evidence="2" key="1">
    <citation type="submission" date="2023-10" db="EMBL/GenBank/DDBJ databases">
        <authorList>
            <person name="Chen Y."/>
            <person name="Shah S."/>
            <person name="Dougan E. K."/>
            <person name="Thang M."/>
            <person name="Chan C."/>
        </authorList>
    </citation>
    <scope>NUCLEOTIDE SEQUENCE [LARGE SCALE GENOMIC DNA]</scope>
</reference>
<dbReference type="EMBL" id="CAUYUJ010014850">
    <property type="protein sequence ID" value="CAK0846847.1"/>
    <property type="molecule type" value="Genomic_DNA"/>
</dbReference>
<accession>A0ABN9TLV3</accession>
<dbReference type="Proteomes" id="UP001189429">
    <property type="component" value="Unassembled WGS sequence"/>
</dbReference>
<evidence type="ECO:0000313" key="2">
    <source>
        <dbReference type="EMBL" id="CAK0846847.1"/>
    </source>
</evidence>
<feature type="region of interest" description="Disordered" evidence="1">
    <location>
        <begin position="1372"/>
        <end position="1393"/>
    </location>
</feature>
<dbReference type="Pfam" id="PF08811">
    <property type="entry name" value="DUF1800"/>
    <property type="match status" value="2"/>
</dbReference>
<evidence type="ECO:0008006" key="4">
    <source>
        <dbReference type="Google" id="ProtNLM"/>
    </source>
</evidence>